<dbReference type="Gene3D" id="2.60.110.10">
    <property type="entry name" value="Thaumatin"/>
    <property type="match status" value="1"/>
</dbReference>
<dbReference type="RefSeq" id="XP_033589818.1">
    <property type="nucleotide sequence ID" value="XM_033735422.1"/>
</dbReference>
<dbReference type="PANTHER" id="PTHR38165">
    <property type="match status" value="1"/>
</dbReference>
<dbReference type="Pfam" id="PF16483">
    <property type="entry name" value="Glyco_hydro_64"/>
    <property type="match status" value="1"/>
</dbReference>
<dbReference type="PROSITE" id="PS52006">
    <property type="entry name" value="GH64"/>
    <property type="match status" value="1"/>
</dbReference>
<dbReference type="InterPro" id="IPR037176">
    <property type="entry name" value="Osmotin/thaumatin-like_sf"/>
</dbReference>
<dbReference type="Gene3D" id="3.30.920.50">
    <property type="entry name" value="Beta-1,3-glucanase, C-terminal domain"/>
    <property type="match status" value="1"/>
</dbReference>
<dbReference type="InterPro" id="IPR042517">
    <property type="entry name" value="Glyco_hydro_64_N_2"/>
</dbReference>
<dbReference type="AlphaFoldDB" id="A0A6A6PT18"/>
<gene>
    <name evidence="3" type="ORF">BDY17DRAFT_310294</name>
</gene>
<organism evidence="3 4">
    <name type="scientific">Neohortaea acidophila</name>
    <dbReference type="NCBI Taxonomy" id="245834"/>
    <lineage>
        <taxon>Eukaryota</taxon>
        <taxon>Fungi</taxon>
        <taxon>Dikarya</taxon>
        <taxon>Ascomycota</taxon>
        <taxon>Pezizomycotina</taxon>
        <taxon>Dothideomycetes</taxon>
        <taxon>Dothideomycetidae</taxon>
        <taxon>Mycosphaerellales</taxon>
        <taxon>Teratosphaeriaceae</taxon>
        <taxon>Neohortaea</taxon>
    </lineage>
</organism>
<dbReference type="CDD" id="cd09220">
    <property type="entry name" value="GH64-GluB-like"/>
    <property type="match status" value="1"/>
</dbReference>
<reference evidence="3" key="1">
    <citation type="journal article" date="2020" name="Stud. Mycol.">
        <title>101 Dothideomycetes genomes: a test case for predicting lifestyles and emergence of pathogens.</title>
        <authorList>
            <person name="Haridas S."/>
            <person name="Albert R."/>
            <person name="Binder M."/>
            <person name="Bloem J."/>
            <person name="Labutti K."/>
            <person name="Salamov A."/>
            <person name="Andreopoulos B."/>
            <person name="Baker S."/>
            <person name="Barry K."/>
            <person name="Bills G."/>
            <person name="Bluhm B."/>
            <person name="Cannon C."/>
            <person name="Castanera R."/>
            <person name="Culley D."/>
            <person name="Daum C."/>
            <person name="Ezra D."/>
            <person name="Gonzalez J."/>
            <person name="Henrissat B."/>
            <person name="Kuo A."/>
            <person name="Liang C."/>
            <person name="Lipzen A."/>
            <person name="Lutzoni F."/>
            <person name="Magnuson J."/>
            <person name="Mondo S."/>
            <person name="Nolan M."/>
            <person name="Ohm R."/>
            <person name="Pangilinan J."/>
            <person name="Park H.-J."/>
            <person name="Ramirez L."/>
            <person name="Alfaro M."/>
            <person name="Sun H."/>
            <person name="Tritt A."/>
            <person name="Yoshinaga Y."/>
            <person name="Zwiers L.-H."/>
            <person name="Turgeon B."/>
            <person name="Goodwin S."/>
            <person name="Spatafora J."/>
            <person name="Crous P."/>
            <person name="Grigoriev I."/>
        </authorList>
    </citation>
    <scope>NUCLEOTIDE SEQUENCE</scope>
    <source>
        <strain evidence="3">CBS 113389</strain>
    </source>
</reference>
<keyword evidence="3" id="KW-0378">Hydrolase</keyword>
<evidence type="ECO:0000313" key="3">
    <source>
        <dbReference type="EMBL" id="KAF2483248.1"/>
    </source>
</evidence>
<dbReference type="GeneID" id="54476424"/>
<evidence type="ECO:0000259" key="2">
    <source>
        <dbReference type="PROSITE" id="PS52006"/>
    </source>
</evidence>
<feature type="signal peptide" evidence="1">
    <location>
        <begin position="1"/>
        <end position="21"/>
    </location>
</feature>
<dbReference type="OrthoDB" id="10058186at2759"/>
<dbReference type="InterPro" id="IPR032477">
    <property type="entry name" value="Glyco_hydro_64"/>
</dbReference>
<evidence type="ECO:0000313" key="4">
    <source>
        <dbReference type="Proteomes" id="UP000799767"/>
    </source>
</evidence>
<dbReference type="GO" id="GO:0016787">
    <property type="term" value="F:hydrolase activity"/>
    <property type="evidence" value="ECO:0007669"/>
    <property type="project" value="UniProtKB-KW"/>
</dbReference>
<proteinExistence type="predicted"/>
<accession>A0A6A6PT18</accession>
<keyword evidence="1" id="KW-0732">Signal</keyword>
<dbReference type="InterPro" id="IPR037398">
    <property type="entry name" value="Glyco_hydro_64_fam"/>
</dbReference>
<dbReference type="PANTHER" id="PTHR38165:SF1">
    <property type="entry name" value="GLUCANASE B"/>
    <property type="match status" value="1"/>
</dbReference>
<feature type="chain" id="PRO_5025420819" evidence="1">
    <location>
        <begin position="22"/>
        <end position="480"/>
    </location>
</feature>
<name>A0A6A6PT18_9PEZI</name>
<dbReference type="Proteomes" id="UP000799767">
    <property type="component" value="Unassembled WGS sequence"/>
</dbReference>
<protein>
    <submittedName>
        <fullName evidence="3">Glycoside hydrolase family 64 protein</fullName>
    </submittedName>
</protein>
<evidence type="ECO:0000256" key="1">
    <source>
        <dbReference type="SAM" id="SignalP"/>
    </source>
</evidence>
<feature type="domain" description="GH64" evidence="2">
    <location>
        <begin position="81"/>
        <end position="446"/>
    </location>
</feature>
<dbReference type="EMBL" id="MU001635">
    <property type="protein sequence ID" value="KAF2483248.1"/>
    <property type="molecule type" value="Genomic_DNA"/>
</dbReference>
<sequence>MQLSNLVQYVLMAFLICNATASPFLTVHPGTAKDLVISKSDTVNATAPAPVVELAPRAANVRELRARMGRRRFGKFGNKTSGKLPLSIVNNLPGSHSLNVYVTGLDSSSRLVMLRPNGKFFYPTVNETATTPQPIKERTNIRIGRYGTTTNITIPDWISSARVWVADGELKFFTVYVAGNTGPSLVEPSAVNPSDPSADVNWGFVELTNTKENGLFANISYVDFVGLVLGMSLVSRGGPVQTAEGLSANAVSVICDALAAQAEQDGQPWGNLCLANSAGTPLRVISPNDFISISPNAFQDYWSSYVDEMWTYYAKNNLTINTQSSAGNVNCSVSNGTLYCAGDNRGYAQPTAGDIFGCNSGPFQILSTDNLVHKAVVPRLCAAFTRTTLMLNGGQVQPALNSTNYYTTEPTSYYSKFVHENEMDGKGYAFSYDDVTPDTAINQAGVVADPRPELLTIVVGGPLSESSVRSSNSVVSRVGG</sequence>
<keyword evidence="4" id="KW-1185">Reference proteome</keyword>